<organism evidence="2 3">
    <name type="scientific">Rhizobium leguminosarum</name>
    <dbReference type="NCBI Taxonomy" id="384"/>
    <lineage>
        <taxon>Bacteria</taxon>
        <taxon>Pseudomonadati</taxon>
        <taxon>Pseudomonadota</taxon>
        <taxon>Alphaproteobacteria</taxon>
        <taxon>Hyphomicrobiales</taxon>
        <taxon>Rhizobiaceae</taxon>
        <taxon>Rhizobium/Agrobacterium group</taxon>
        <taxon>Rhizobium</taxon>
    </lineage>
</organism>
<evidence type="ECO:0000256" key="1">
    <source>
        <dbReference type="SAM" id="MobiDB-lite"/>
    </source>
</evidence>
<name>A0ABD7PVC8_RHILE</name>
<gene>
    <name evidence="2" type="ORF">ELI19_16930</name>
</gene>
<feature type="compositionally biased region" description="Basic and acidic residues" evidence="1">
    <location>
        <begin position="51"/>
        <end position="63"/>
    </location>
</feature>
<evidence type="ECO:0000313" key="2">
    <source>
        <dbReference type="EMBL" id="TAW31076.1"/>
    </source>
</evidence>
<accession>A0ABD7PVC8</accession>
<dbReference type="EMBL" id="SIPS01000001">
    <property type="protein sequence ID" value="TAW31076.1"/>
    <property type="molecule type" value="Genomic_DNA"/>
</dbReference>
<dbReference type="AlphaFoldDB" id="A0ABD7PVC8"/>
<feature type="region of interest" description="Disordered" evidence="1">
    <location>
        <begin position="51"/>
        <end position="81"/>
    </location>
</feature>
<reference evidence="2 3" key="1">
    <citation type="submission" date="2019-02" db="EMBL/GenBank/DDBJ databases">
        <title>The genomic architecture of introgression among sibling species of bacteria.</title>
        <authorList>
            <person name="Cavassim M.I.A."/>
            <person name="Moeskjaer S."/>
            <person name="Moslemi C."/>
            <person name="Fields B."/>
            <person name="Bachmann A."/>
            <person name="Vilhjalmsson B."/>
            <person name="Schierup M.H."/>
            <person name="Young J.P.W."/>
            <person name="Andersen S.U."/>
        </authorList>
    </citation>
    <scope>NUCLEOTIDE SEQUENCE [LARGE SCALE GENOMIC DNA]</scope>
    <source>
        <strain evidence="2 3">SM151B</strain>
    </source>
</reference>
<evidence type="ECO:0000313" key="3">
    <source>
        <dbReference type="Proteomes" id="UP000292036"/>
    </source>
</evidence>
<dbReference type="RefSeq" id="WP_130727361.1">
    <property type="nucleotide sequence ID" value="NZ_SINY01000001.1"/>
</dbReference>
<proteinExistence type="predicted"/>
<dbReference type="Proteomes" id="UP000292036">
    <property type="component" value="Unassembled WGS sequence"/>
</dbReference>
<comment type="caution">
    <text evidence="2">The sequence shown here is derived from an EMBL/GenBank/DDBJ whole genome shotgun (WGS) entry which is preliminary data.</text>
</comment>
<protein>
    <submittedName>
        <fullName evidence="2">Uncharacterized protein</fullName>
    </submittedName>
</protein>
<sequence>MDLTTRIIIFSMQCRKLPFPITMKQCRCKLKKITCAPIIFLLMQIERRAEKRPPANLKGEKSIRPKLPPRRGKKPGATAVASGRITGRSTAHCGLLLFDSARHR</sequence>